<dbReference type="Proteomes" id="UP000433876">
    <property type="component" value="Unassembled WGS sequence"/>
</dbReference>
<evidence type="ECO:0000313" key="1">
    <source>
        <dbReference type="EMBL" id="KAA8628326.1"/>
    </source>
</evidence>
<sequence>MPQMRPMGLSTTTRGELRNDFRDWSNDVQNINFQGGKAERIIERTRLTHDIATTAPTTLTVTFHDIDTAPLFGPYQPCAEKQDA</sequence>
<reference evidence="1 2" key="1">
    <citation type="submission" date="2017-07" db="EMBL/GenBank/DDBJ databases">
        <title>Genome sequence of the Sordaria macrospora wild type strain R19027.</title>
        <authorList>
            <person name="Nowrousian M."/>
            <person name="Teichert I."/>
            <person name="Kueck U."/>
        </authorList>
    </citation>
    <scope>NUCLEOTIDE SEQUENCE [LARGE SCALE GENOMIC DNA]</scope>
    <source>
        <strain evidence="1 2">R19027</strain>
        <tissue evidence="1">Mycelium</tissue>
    </source>
</reference>
<evidence type="ECO:0000313" key="2">
    <source>
        <dbReference type="Proteomes" id="UP000433876"/>
    </source>
</evidence>
<proteinExistence type="predicted"/>
<dbReference type="EMBL" id="NMPR01000191">
    <property type="protein sequence ID" value="KAA8628326.1"/>
    <property type="molecule type" value="Genomic_DNA"/>
</dbReference>
<name>A0A8S8ZHM3_SORMA</name>
<gene>
    <name evidence="1" type="ORF">SMACR_12878</name>
</gene>
<organism evidence="1 2">
    <name type="scientific">Sordaria macrospora</name>
    <dbReference type="NCBI Taxonomy" id="5147"/>
    <lineage>
        <taxon>Eukaryota</taxon>
        <taxon>Fungi</taxon>
        <taxon>Dikarya</taxon>
        <taxon>Ascomycota</taxon>
        <taxon>Pezizomycotina</taxon>
        <taxon>Sordariomycetes</taxon>
        <taxon>Sordariomycetidae</taxon>
        <taxon>Sordariales</taxon>
        <taxon>Sordariaceae</taxon>
        <taxon>Sordaria</taxon>
    </lineage>
</organism>
<protein>
    <submittedName>
        <fullName evidence="1">Uncharacterized protein</fullName>
    </submittedName>
</protein>
<comment type="caution">
    <text evidence="1">The sequence shown here is derived from an EMBL/GenBank/DDBJ whole genome shotgun (WGS) entry which is preliminary data.</text>
</comment>
<dbReference type="AlphaFoldDB" id="A0A8S8ZHM3"/>
<accession>A0A8S8ZHM3</accession>